<protein>
    <submittedName>
        <fullName evidence="1">Uncharacterized protein</fullName>
    </submittedName>
</protein>
<gene>
    <name evidence="1" type="ORF">PFISCL1PPCAC_7862</name>
</gene>
<feature type="non-terminal residue" evidence="1">
    <location>
        <position position="189"/>
    </location>
</feature>
<dbReference type="Proteomes" id="UP001432322">
    <property type="component" value="Unassembled WGS sequence"/>
</dbReference>
<sequence>FRFRSEGGDNYEQIKEIKCENGKYVVYDLAGTNTIIASDDDVDVRCVADAEYFCDYDLKYTNGKQALSLTKPDLKSDIPKKGKIECPDTHPFLVIRGERPIVNPEKIECRNYGGKMKWTYNKTILSKTSPTVHCVDKLECHVMNTIQKSNLHGSFLNEQFLPTCQDGGKLTVKQGEEESDVIHTTCNGE</sequence>
<evidence type="ECO:0000313" key="1">
    <source>
        <dbReference type="EMBL" id="GMT16565.1"/>
    </source>
</evidence>
<name>A0AAV5VA78_9BILA</name>
<dbReference type="EMBL" id="BTSY01000002">
    <property type="protein sequence ID" value="GMT16565.1"/>
    <property type="molecule type" value="Genomic_DNA"/>
</dbReference>
<evidence type="ECO:0000313" key="2">
    <source>
        <dbReference type="Proteomes" id="UP001432322"/>
    </source>
</evidence>
<reference evidence="1" key="1">
    <citation type="submission" date="2023-10" db="EMBL/GenBank/DDBJ databases">
        <title>Genome assembly of Pristionchus species.</title>
        <authorList>
            <person name="Yoshida K."/>
            <person name="Sommer R.J."/>
        </authorList>
    </citation>
    <scope>NUCLEOTIDE SEQUENCE</scope>
    <source>
        <strain evidence="1">RS5133</strain>
    </source>
</reference>
<accession>A0AAV5VA78</accession>
<dbReference type="AlphaFoldDB" id="A0AAV5VA78"/>
<organism evidence="1 2">
    <name type="scientific">Pristionchus fissidentatus</name>
    <dbReference type="NCBI Taxonomy" id="1538716"/>
    <lineage>
        <taxon>Eukaryota</taxon>
        <taxon>Metazoa</taxon>
        <taxon>Ecdysozoa</taxon>
        <taxon>Nematoda</taxon>
        <taxon>Chromadorea</taxon>
        <taxon>Rhabditida</taxon>
        <taxon>Rhabditina</taxon>
        <taxon>Diplogasteromorpha</taxon>
        <taxon>Diplogasteroidea</taxon>
        <taxon>Neodiplogasteridae</taxon>
        <taxon>Pristionchus</taxon>
    </lineage>
</organism>
<keyword evidence="2" id="KW-1185">Reference proteome</keyword>
<feature type="non-terminal residue" evidence="1">
    <location>
        <position position="1"/>
    </location>
</feature>
<proteinExistence type="predicted"/>
<comment type="caution">
    <text evidence="1">The sequence shown here is derived from an EMBL/GenBank/DDBJ whole genome shotgun (WGS) entry which is preliminary data.</text>
</comment>